<dbReference type="STRING" id="405564.SAMN04487905_109138"/>
<reference evidence="3" key="1">
    <citation type="submission" date="2016-10" db="EMBL/GenBank/DDBJ databases">
        <authorList>
            <person name="Varghese N."/>
            <person name="Submissions S."/>
        </authorList>
    </citation>
    <scope>NUCLEOTIDE SEQUENCE [LARGE SCALE GENOMIC DNA]</scope>
    <source>
        <strain evidence="3">DSM 46732</strain>
    </source>
</reference>
<dbReference type="AlphaFoldDB" id="A0A1H0VQ60"/>
<gene>
    <name evidence="2" type="ORF">SAMN04487905_109138</name>
</gene>
<feature type="compositionally biased region" description="Polar residues" evidence="1">
    <location>
        <begin position="30"/>
        <end position="45"/>
    </location>
</feature>
<feature type="region of interest" description="Disordered" evidence="1">
    <location>
        <begin position="220"/>
        <end position="287"/>
    </location>
</feature>
<feature type="compositionally biased region" description="Polar residues" evidence="1">
    <location>
        <begin position="1"/>
        <end position="10"/>
    </location>
</feature>
<sequence length="287" mass="31692">MTTGPTTAGNNRLPGTGNRSADGTPAGRPTVSSRGNGPGTATSPPGRTARLRHRSTAAHRRRSPPRHRSPHRHRSNRLGGNHRSTGGPVASRAHSPPRRRADRPPRHSRIRDSRAPKGDSYRTGPHPDNHRTPRKEGLPRGSLQRLPPVHRAALPLGNPRRRSPPRSAVRRGRVRTPRRSGPAARSNLPASHRAVRNTRGIPTRRCGNRLWTTREHRVTPRADHPPALPRHHRATPGHLRPAGAPTTFRPGRPRRREHRRALRPHSLPARGSPPTAPVRHRPSTSPP</sequence>
<feature type="compositionally biased region" description="Basic residues" evidence="1">
    <location>
        <begin position="278"/>
        <end position="287"/>
    </location>
</feature>
<dbReference type="Proteomes" id="UP000199497">
    <property type="component" value="Unassembled WGS sequence"/>
</dbReference>
<evidence type="ECO:0000313" key="3">
    <source>
        <dbReference type="Proteomes" id="UP000199497"/>
    </source>
</evidence>
<proteinExistence type="predicted"/>
<name>A0A1H0VQ60_9ACTN</name>
<keyword evidence="3" id="KW-1185">Reference proteome</keyword>
<protein>
    <submittedName>
        <fullName evidence="2">Uncharacterized protein</fullName>
    </submittedName>
</protein>
<feature type="compositionally biased region" description="Basic residues" evidence="1">
    <location>
        <begin position="251"/>
        <end position="263"/>
    </location>
</feature>
<feature type="region of interest" description="Disordered" evidence="1">
    <location>
        <begin position="1"/>
        <end position="199"/>
    </location>
</feature>
<evidence type="ECO:0000256" key="1">
    <source>
        <dbReference type="SAM" id="MobiDB-lite"/>
    </source>
</evidence>
<dbReference type="EMBL" id="FNJR01000009">
    <property type="protein sequence ID" value="SDP80401.1"/>
    <property type="molecule type" value="Genomic_DNA"/>
</dbReference>
<organism evidence="2 3">
    <name type="scientific">Actinopolyspora xinjiangensis</name>
    <dbReference type="NCBI Taxonomy" id="405564"/>
    <lineage>
        <taxon>Bacteria</taxon>
        <taxon>Bacillati</taxon>
        <taxon>Actinomycetota</taxon>
        <taxon>Actinomycetes</taxon>
        <taxon>Actinopolysporales</taxon>
        <taxon>Actinopolysporaceae</taxon>
        <taxon>Actinopolyspora</taxon>
    </lineage>
</organism>
<feature type="compositionally biased region" description="Basic residues" evidence="1">
    <location>
        <begin position="159"/>
        <end position="178"/>
    </location>
</feature>
<feature type="compositionally biased region" description="Basic and acidic residues" evidence="1">
    <location>
        <begin position="102"/>
        <end position="138"/>
    </location>
</feature>
<accession>A0A1H0VQ60</accession>
<feature type="compositionally biased region" description="Basic residues" evidence="1">
    <location>
        <begin position="49"/>
        <end position="76"/>
    </location>
</feature>
<evidence type="ECO:0000313" key="2">
    <source>
        <dbReference type="EMBL" id="SDP80401.1"/>
    </source>
</evidence>